<proteinExistence type="predicted"/>
<dbReference type="Gene3D" id="3.40.50.720">
    <property type="entry name" value="NAD(P)-binding Rossmann-like Domain"/>
    <property type="match status" value="1"/>
</dbReference>
<protein>
    <submittedName>
        <fullName evidence="2">NmrA family transcriptional regulator</fullName>
    </submittedName>
</protein>
<dbReference type="InterPro" id="IPR016040">
    <property type="entry name" value="NAD(P)-bd_dom"/>
</dbReference>
<evidence type="ECO:0000313" key="2">
    <source>
        <dbReference type="EMBL" id="GIE05302.1"/>
    </source>
</evidence>
<organism evidence="2 3">
    <name type="scientific">Paractinoplanes durhamensis</name>
    <dbReference type="NCBI Taxonomy" id="113563"/>
    <lineage>
        <taxon>Bacteria</taxon>
        <taxon>Bacillati</taxon>
        <taxon>Actinomycetota</taxon>
        <taxon>Actinomycetes</taxon>
        <taxon>Micromonosporales</taxon>
        <taxon>Micromonosporaceae</taxon>
        <taxon>Paractinoplanes</taxon>
    </lineage>
</organism>
<dbReference type="EMBL" id="BOML01000053">
    <property type="protein sequence ID" value="GIE05302.1"/>
    <property type="molecule type" value="Genomic_DNA"/>
</dbReference>
<dbReference type="InterPro" id="IPR051207">
    <property type="entry name" value="ComplexI_NDUFA9_subunit"/>
</dbReference>
<name>A0ABQ3Z648_9ACTN</name>
<gene>
    <name evidence="2" type="ORF">Adu01nite_66520</name>
</gene>
<dbReference type="Pfam" id="PF13460">
    <property type="entry name" value="NAD_binding_10"/>
    <property type="match status" value="1"/>
</dbReference>
<evidence type="ECO:0000259" key="1">
    <source>
        <dbReference type="Pfam" id="PF13460"/>
    </source>
</evidence>
<keyword evidence="3" id="KW-1185">Reference proteome</keyword>
<accession>A0ABQ3Z648</accession>
<dbReference type="PANTHER" id="PTHR12126">
    <property type="entry name" value="NADH-UBIQUINONE OXIDOREDUCTASE 39 KDA SUBUNIT-RELATED"/>
    <property type="match status" value="1"/>
</dbReference>
<comment type="caution">
    <text evidence="2">The sequence shown here is derived from an EMBL/GenBank/DDBJ whole genome shotgun (WGS) entry which is preliminary data.</text>
</comment>
<dbReference type="InterPro" id="IPR036291">
    <property type="entry name" value="NAD(P)-bd_dom_sf"/>
</dbReference>
<dbReference type="SUPFAM" id="SSF51735">
    <property type="entry name" value="NAD(P)-binding Rossmann-fold domains"/>
    <property type="match status" value="1"/>
</dbReference>
<reference evidence="2 3" key="1">
    <citation type="submission" date="2021-01" db="EMBL/GenBank/DDBJ databases">
        <title>Whole genome shotgun sequence of Actinoplanes durhamensis NBRC 14914.</title>
        <authorList>
            <person name="Komaki H."/>
            <person name="Tamura T."/>
        </authorList>
    </citation>
    <scope>NUCLEOTIDE SEQUENCE [LARGE SCALE GENOMIC DNA]</scope>
    <source>
        <strain evidence="2 3">NBRC 14914</strain>
    </source>
</reference>
<dbReference type="Proteomes" id="UP000637628">
    <property type="component" value="Unassembled WGS sequence"/>
</dbReference>
<evidence type="ECO:0000313" key="3">
    <source>
        <dbReference type="Proteomes" id="UP000637628"/>
    </source>
</evidence>
<feature type="domain" description="NAD(P)-binding" evidence="1">
    <location>
        <begin position="7"/>
        <end position="177"/>
    </location>
</feature>
<dbReference type="PANTHER" id="PTHR12126:SF11">
    <property type="entry name" value="NADH DEHYDROGENASE [UBIQUINONE] 1 ALPHA SUBCOMPLEX SUBUNIT 9, MITOCHONDRIAL"/>
    <property type="match status" value="1"/>
</dbReference>
<sequence length="248" mass="26871">MTVLVTGASGTLGSAVVPRLQKQGYAVRPMTRSARTGWVTADLRTGDGLEEAVRGVAVIVHLASSPGRPQQTDVEGTRRLVAAARTAGVEHFLYVSINGIDRVPYRYYQAKLDTEAVVKASGIPCTILRAAQFHDFAEMLLSGLSRLGPVLIDGKWQLQTVAIEDVADRIAELIARPATGETTEYAGPQVLTFEELARSWLAAKGSKRPVWQVRLPGRMARAIRDGAQTTAAIPAGTRTWRDYLAAKY</sequence>